<proteinExistence type="predicted"/>
<comment type="caution">
    <text evidence="1">The sequence shown here is derived from an EMBL/GenBank/DDBJ whole genome shotgun (WGS) entry which is preliminary data.</text>
</comment>
<evidence type="ECO:0000313" key="1">
    <source>
        <dbReference type="EMBL" id="MDC3420813.1"/>
    </source>
</evidence>
<dbReference type="AlphaFoldDB" id="A0A9X3WLI5"/>
<dbReference type="InterPro" id="IPR048062">
    <property type="entry name" value="SE1832-like"/>
</dbReference>
<gene>
    <name evidence="1" type="ORF">NC661_10575</name>
</gene>
<accession>A0A9X3WLI5</accession>
<evidence type="ECO:0000313" key="2">
    <source>
        <dbReference type="Proteomes" id="UP001145072"/>
    </source>
</evidence>
<dbReference type="RefSeq" id="WP_259872397.1">
    <property type="nucleotide sequence ID" value="NZ_JAMQJZ010000007.1"/>
</dbReference>
<organism evidence="1 2">
    <name type="scientific">Aquibacillus koreensis</name>
    <dbReference type="NCBI Taxonomy" id="279446"/>
    <lineage>
        <taxon>Bacteria</taxon>
        <taxon>Bacillati</taxon>
        <taxon>Bacillota</taxon>
        <taxon>Bacilli</taxon>
        <taxon>Bacillales</taxon>
        <taxon>Bacillaceae</taxon>
        <taxon>Aquibacillus</taxon>
    </lineage>
</organism>
<dbReference type="NCBIfam" id="NF040877">
    <property type="entry name" value="SE1832_fam"/>
    <property type="match status" value="1"/>
</dbReference>
<dbReference type="Proteomes" id="UP001145072">
    <property type="component" value="Unassembled WGS sequence"/>
</dbReference>
<sequence>MNRSELEHKKSELKSDYVRIQADLEKLGSVGGNPANGEKVLKRIEEELSEVNKQLSQLDD</sequence>
<reference evidence="1" key="1">
    <citation type="submission" date="2022-06" db="EMBL/GenBank/DDBJ databases">
        <title>Aquibacillus sp. a new bacterium isolated from soil saline samples.</title>
        <authorList>
            <person name="Galisteo C."/>
            <person name="De La Haba R."/>
            <person name="Sanchez-Porro C."/>
            <person name="Ventosa A."/>
        </authorList>
    </citation>
    <scope>NUCLEOTIDE SEQUENCE</scope>
    <source>
        <strain evidence="1">JCM 12387</strain>
    </source>
</reference>
<name>A0A9X3WLI5_9BACI</name>
<keyword evidence="2" id="KW-1185">Reference proteome</keyword>
<dbReference type="EMBL" id="JAMQJZ010000007">
    <property type="protein sequence ID" value="MDC3420813.1"/>
    <property type="molecule type" value="Genomic_DNA"/>
</dbReference>
<protein>
    <submittedName>
        <fullName evidence="1">SE1832 family protein</fullName>
    </submittedName>
</protein>